<dbReference type="InterPro" id="IPR031329">
    <property type="entry name" value="NEUT/ALK_ceramidase_N"/>
</dbReference>
<evidence type="ECO:0000256" key="1">
    <source>
        <dbReference type="PIRSR" id="PIRSR606823-1"/>
    </source>
</evidence>
<keyword evidence="2" id="KW-0479">Metal-binding</keyword>
<dbReference type="GO" id="GO:0046512">
    <property type="term" value="P:sphingosine biosynthetic process"/>
    <property type="evidence" value="ECO:0007669"/>
    <property type="project" value="TreeGrafter"/>
</dbReference>
<keyword evidence="3" id="KW-0378">Hydrolase</keyword>
<keyword evidence="3" id="KW-0443">Lipid metabolism</keyword>
<feature type="domain" description="Neutral/alkaline non-lysosomal ceramidase N-terminal" evidence="4">
    <location>
        <begin position="2"/>
        <end position="432"/>
    </location>
</feature>
<dbReference type="GO" id="GO:0042759">
    <property type="term" value="P:long-chain fatty acid biosynthetic process"/>
    <property type="evidence" value="ECO:0007669"/>
    <property type="project" value="TreeGrafter"/>
</dbReference>
<evidence type="ECO:0000256" key="2">
    <source>
        <dbReference type="PIRSR" id="PIRSR606823-2"/>
    </source>
</evidence>
<dbReference type="GO" id="GO:0046872">
    <property type="term" value="F:metal ion binding"/>
    <property type="evidence" value="ECO:0007669"/>
    <property type="project" value="UniProtKB-KW"/>
</dbReference>
<feature type="binding site" evidence="2">
    <location>
        <position position="475"/>
    </location>
    <ligand>
        <name>Zn(2+)</name>
        <dbReference type="ChEBI" id="CHEBI:29105"/>
    </ligand>
</feature>
<feature type="domain" description="Neutral/alkaline non-lysosomal ceramidase N-terminal" evidence="4">
    <location>
        <begin position="443"/>
        <end position="540"/>
    </location>
</feature>
<dbReference type="InterPro" id="IPR006823">
    <property type="entry name" value="Ceramidase_alk"/>
</dbReference>
<evidence type="ECO:0000259" key="4">
    <source>
        <dbReference type="Pfam" id="PF04734"/>
    </source>
</evidence>
<keyword evidence="3" id="KW-0746">Sphingolipid metabolism</keyword>
<feature type="binding site" evidence="2">
    <location>
        <position position="94"/>
    </location>
    <ligand>
        <name>Zn(2+)</name>
        <dbReference type="ChEBI" id="CHEBI:29105"/>
    </ligand>
</feature>
<feature type="binding site" evidence="2">
    <location>
        <position position="513"/>
    </location>
    <ligand>
        <name>Zn(2+)</name>
        <dbReference type="ChEBI" id="CHEBI:29105"/>
    </ligand>
</feature>
<dbReference type="GO" id="GO:0005576">
    <property type="term" value="C:extracellular region"/>
    <property type="evidence" value="ECO:0007669"/>
    <property type="project" value="TreeGrafter"/>
</dbReference>
<accession>A0A833PFA3</accession>
<gene>
    <name evidence="5" type="ORF">GAK29_02418</name>
</gene>
<feature type="binding site" evidence="2">
    <location>
        <position position="208"/>
    </location>
    <ligand>
        <name>Zn(2+)</name>
        <dbReference type="ChEBI" id="CHEBI:29105"/>
    </ligand>
</feature>
<name>A0A833PFA3_ACIBZ</name>
<sequence>MFRVGWAKQEIEIQPQGYAMFGYGMWSHRAYEKRSALFARSVSIRSLGAEQPLLLCCLDLGCITYAMREGVIKVLTEKLAEQLNPQRLVLMATHTHSGPGGCAYEALYNMPTPGFVAEHLKAVIDAAVISILNAIQSEQETEIFYQTCQFSQDTPVAWNRSLDAYNRNPDVIPKTQAETHLALNREMQLIGFYRDQQLVAFISLFGVHATCLGNQLKAHDGDNKGYAAAWSEQYLSEQGVQNPVTIFAQATAGDVSPHFHGPKQNIIRSRIKGEKEYQYAQQNGRYQSELAIKALTKIDLQNSENQNKSVIGSMCLKGGIDAILSYVDLSQIEIPREFSQTTHPVKTSVACHGVGFMGGTPVDGRGAAKPILKIMTLLSRQVRKKRLADLNSPDYAKYKALYDAQFPKDIVLESPENQLLGKPLDFTPSFVDPLIGEMNRQVKVGAIQTSPLVPSVIPLQIIQIGTLALVCCPGEITTIAGKRLVQTVTDQLKGQQEISTAALVSYCNDYMGYITTQEEYQEQAYEGAHTLYGQWTHAAIQYKFQYLASQLMIDDSQRKFDQVTRPAKIPQHEIDLRTNHGSVKTAVR</sequence>
<dbReference type="GO" id="GO:0016020">
    <property type="term" value="C:membrane"/>
    <property type="evidence" value="ECO:0007669"/>
    <property type="project" value="GOC"/>
</dbReference>
<dbReference type="AlphaFoldDB" id="A0A833PFA3"/>
<comment type="cofactor">
    <cofactor evidence="2">
        <name>Zn(2+)</name>
        <dbReference type="ChEBI" id="CHEBI:29105"/>
    </cofactor>
    <text evidence="2">Binds 1 zinc ion per subunit.</text>
</comment>
<dbReference type="PANTHER" id="PTHR12670">
    <property type="entry name" value="CERAMIDASE"/>
    <property type="match status" value="1"/>
</dbReference>
<dbReference type="EMBL" id="WNDP01000055">
    <property type="protein sequence ID" value="KAF1024703.1"/>
    <property type="molecule type" value="Genomic_DNA"/>
</dbReference>
<organism evidence="5 6">
    <name type="scientific">Acinetobacter bereziniae</name>
    <name type="common">Acinetobacter genomosp. 10</name>
    <dbReference type="NCBI Taxonomy" id="106648"/>
    <lineage>
        <taxon>Bacteria</taxon>
        <taxon>Pseudomonadati</taxon>
        <taxon>Pseudomonadota</taxon>
        <taxon>Gammaproteobacteria</taxon>
        <taxon>Moraxellales</taxon>
        <taxon>Moraxellaceae</taxon>
        <taxon>Acinetobacter</taxon>
    </lineage>
</organism>
<dbReference type="GO" id="GO:0046514">
    <property type="term" value="P:ceramide catabolic process"/>
    <property type="evidence" value="ECO:0007669"/>
    <property type="project" value="InterPro"/>
</dbReference>
<dbReference type="Proteomes" id="UP000490535">
    <property type="component" value="Unassembled WGS sequence"/>
</dbReference>
<dbReference type="GO" id="GO:0017040">
    <property type="term" value="F:N-acylsphingosine amidohydrolase activity"/>
    <property type="evidence" value="ECO:0007669"/>
    <property type="project" value="UniProtKB-UniRule"/>
</dbReference>
<proteinExistence type="inferred from homology"/>
<dbReference type="PANTHER" id="PTHR12670:SF1">
    <property type="entry name" value="NEUTRAL CERAMIDASE"/>
    <property type="match status" value="1"/>
</dbReference>
<dbReference type="Pfam" id="PF04734">
    <property type="entry name" value="Ceramidase_alk"/>
    <property type="match status" value="2"/>
</dbReference>
<keyword evidence="2" id="KW-0862">Zinc</keyword>
<evidence type="ECO:0000313" key="6">
    <source>
        <dbReference type="Proteomes" id="UP000490535"/>
    </source>
</evidence>
<feature type="active site" description="Nucleophile" evidence="1">
    <location>
        <position position="256"/>
    </location>
</feature>
<dbReference type="EC" id="3.5.1.23" evidence="3"/>
<protein>
    <recommendedName>
        <fullName evidence="3">Neutral ceramidase</fullName>
        <ecNumber evidence="3">3.5.1.23</ecNumber>
    </recommendedName>
</protein>
<evidence type="ECO:0000256" key="3">
    <source>
        <dbReference type="RuleBase" id="RU366019"/>
    </source>
</evidence>
<comment type="caution">
    <text evidence="5">The sequence shown here is derived from an EMBL/GenBank/DDBJ whole genome shotgun (WGS) entry which is preliminary data.</text>
</comment>
<comment type="similarity">
    <text evidence="3">Belongs to the neutral ceramidase family.</text>
</comment>
<reference evidence="6" key="1">
    <citation type="journal article" date="2020" name="MBio">
        <title>Horizontal gene transfer to a defensive symbiont with a reduced genome amongst a multipartite beetle microbiome.</title>
        <authorList>
            <person name="Waterworth S.C."/>
            <person name="Florez L.V."/>
            <person name="Rees E.R."/>
            <person name="Hertweck C."/>
            <person name="Kaltenpoth M."/>
            <person name="Kwan J.C."/>
        </authorList>
    </citation>
    <scope>NUCLEOTIDE SEQUENCE [LARGE SCALE GENOMIC DNA]</scope>
</reference>
<evidence type="ECO:0000313" key="5">
    <source>
        <dbReference type="EMBL" id="KAF1024703.1"/>
    </source>
</evidence>
<comment type="catalytic activity">
    <reaction evidence="3">
        <text>an N-acylsphing-4-enine + H2O = sphing-4-enine + a fatty acid</text>
        <dbReference type="Rhea" id="RHEA:20856"/>
        <dbReference type="ChEBI" id="CHEBI:15377"/>
        <dbReference type="ChEBI" id="CHEBI:28868"/>
        <dbReference type="ChEBI" id="CHEBI:52639"/>
        <dbReference type="ChEBI" id="CHEBI:57756"/>
        <dbReference type="EC" id="3.5.1.23"/>
    </reaction>
</comment>